<dbReference type="AlphaFoldDB" id="A0A0A8ZGI0"/>
<evidence type="ECO:0000313" key="2">
    <source>
        <dbReference type="EMBL" id="JAD37916.1"/>
    </source>
</evidence>
<accession>A0A0A8ZGI0</accession>
<reference evidence="2" key="1">
    <citation type="submission" date="2014-09" db="EMBL/GenBank/DDBJ databases">
        <authorList>
            <person name="Magalhaes I.L.F."/>
            <person name="Oliveira U."/>
            <person name="Santos F.R."/>
            <person name="Vidigal T.H.D.A."/>
            <person name="Brescovit A.D."/>
            <person name="Santos A.J."/>
        </authorList>
    </citation>
    <scope>NUCLEOTIDE SEQUENCE</scope>
    <source>
        <tissue evidence="2">Shoot tissue taken approximately 20 cm above the soil surface</tissue>
    </source>
</reference>
<proteinExistence type="predicted"/>
<dbReference type="EMBL" id="GBRH01259979">
    <property type="protein sequence ID" value="JAD37916.1"/>
    <property type="molecule type" value="Transcribed_RNA"/>
</dbReference>
<sequence>MHVPVGVGVEDGEAAHGGRRDHVRAVVALDEAGLLRLLLRERVQPVVHHHRLHGAELVLAHQLHHAPGDELLEVPLPDLLHGAPSPRPHEALGDPQPHQPRRVHRGALTHRRQVQEARLEVVRQVVERQRHDTPAVALGMLPARRSQLRHHLVPRRRQLLRPQDAGEDDDRQRKAAGDPEHVLVVPRLVPAGAVATAAEHPAPEHLVRVLRAQPGELDRRAGVPADHLKAGGVGDEDHPAAVALVGERGAQAVPVGDGDAAVDDHQVPPPRHVLVQLVADVLSCFGAIRGVVSALLLRRSTPQLGARLAVDVAEDVGGAALVREHRPRAYLEVVADLGALVHLPRQRRLADAALAGDGHESARGDGLVEELLFQQVTVLVQTDRVLLQIIPGGEGGCGGVGGGPGRRRSVLDVVGGAVG</sequence>
<protein>
    <submittedName>
        <fullName evidence="2">Uncharacterized protein</fullName>
    </submittedName>
</protein>
<feature type="compositionally biased region" description="Basic residues" evidence="1">
    <location>
        <begin position="148"/>
        <end position="159"/>
    </location>
</feature>
<feature type="region of interest" description="Disordered" evidence="1">
    <location>
        <begin position="77"/>
        <end position="112"/>
    </location>
</feature>
<reference evidence="2" key="2">
    <citation type="journal article" date="2015" name="Data Brief">
        <title>Shoot transcriptome of the giant reed, Arundo donax.</title>
        <authorList>
            <person name="Barrero R.A."/>
            <person name="Guerrero F.D."/>
            <person name="Moolhuijzen P."/>
            <person name="Goolsby J.A."/>
            <person name="Tidwell J."/>
            <person name="Bellgard S.E."/>
            <person name="Bellgard M.I."/>
        </authorList>
    </citation>
    <scope>NUCLEOTIDE SEQUENCE</scope>
    <source>
        <tissue evidence="2">Shoot tissue taken approximately 20 cm above the soil surface</tissue>
    </source>
</reference>
<feature type="region of interest" description="Disordered" evidence="1">
    <location>
        <begin position="148"/>
        <end position="178"/>
    </location>
</feature>
<name>A0A0A8ZGI0_ARUDO</name>
<evidence type="ECO:0000256" key="1">
    <source>
        <dbReference type="SAM" id="MobiDB-lite"/>
    </source>
</evidence>
<feature type="compositionally biased region" description="Basic residues" evidence="1">
    <location>
        <begin position="99"/>
        <end position="112"/>
    </location>
</feature>
<organism evidence="2">
    <name type="scientific">Arundo donax</name>
    <name type="common">Giant reed</name>
    <name type="synonym">Donax arundinaceus</name>
    <dbReference type="NCBI Taxonomy" id="35708"/>
    <lineage>
        <taxon>Eukaryota</taxon>
        <taxon>Viridiplantae</taxon>
        <taxon>Streptophyta</taxon>
        <taxon>Embryophyta</taxon>
        <taxon>Tracheophyta</taxon>
        <taxon>Spermatophyta</taxon>
        <taxon>Magnoliopsida</taxon>
        <taxon>Liliopsida</taxon>
        <taxon>Poales</taxon>
        <taxon>Poaceae</taxon>
        <taxon>PACMAD clade</taxon>
        <taxon>Arundinoideae</taxon>
        <taxon>Arundineae</taxon>
        <taxon>Arundo</taxon>
    </lineage>
</organism>